<name>O24344_SORBI</name>
<gene>
    <name evidence="2" type="primary">pSbaNS4</name>
</gene>
<sequence>MASEVEDARRPPGAPLVANGAADVRRRRDQAKAILSKQAVKIATKAEQHDSFIFKVTHLLGVLDLGDFAISWVPDHRMCHMCTAYSISYSFRSAGFTTATRNGLTISGLLLLCQHLSPCNELPLCFRRMKRLVSGTWFLTSALQEGLADLDLGLELVLPLLVRPMPVHLTNLLVSYTSLAWDWYIYYTIRLSESTNISCLAPHARRKEIEQHNPTELDTTKCARMKKVHWVPPPSTLPKERNPGVRKLKPDVRLDFAGYWCQPLFLLSVLCVVFLYSAQVVISISLGVMIMGLGNRCVPMLVRLGPR</sequence>
<proteinExistence type="evidence at transcript level"/>
<keyword evidence="1" id="KW-0472">Membrane</keyword>
<accession>O24344</accession>
<dbReference type="AlphaFoldDB" id="O24344"/>
<dbReference type="PIR" id="T14823">
    <property type="entry name" value="T14823"/>
</dbReference>
<protein>
    <submittedName>
        <fullName evidence="2">Putative glycoprotein</fullName>
    </submittedName>
</protein>
<evidence type="ECO:0000256" key="1">
    <source>
        <dbReference type="SAM" id="Phobius"/>
    </source>
</evidence>
<keyword evidence="1" id="KW-1133">Transmembrane helix</keyword>
<evidence type="ECO:0000313" key="2">
    <source>
        <dbReference type="EMBL" id="CAA74991.1"/>
    </source>
</evidence>
<dbReference type="EMBL" id="Y14675">
    <property type="protein sequence ID" value="CAA74991.1"/>
    <property type="molecule type" value="mRNA"/>
</dbReference>
<keyword evidence="1" id="KW-0812">Transmembrane</keyword>
<organism evidence="2">
    <name type="scientific">Sorghum bicolor</name>
    <name type="common">Sorghum</name>
    <name type="synonym">Sorghum vulgare</name>
    <dbReference type="NCBI Taxonomy" id="4558"/>
    <lineage>
        <taxon>Eukaryota</taxon>
        <taxon>Viridiplantae</taxon>
        <taxon>Streptophyta</taxon>
        <taxon>Embryophyta</taxon>
        <taxon>Tracheophyta</taxon>
        <taxon>Spermatophyta</taxon>
        <taxon>Magnoliopsida</taxon>
        <taxon>Liliopsida</taxon>
        <taxon>Poales</taxon>
        <taxon>Poaceae</taxon>
        <taxon>PACMAD clade</taxon>
        <taxon>Panicoideae</taxon>
        <taxon>Andropogonodae</taxon>
        <taxon>Andropogoneae</taxon>
        <taxon>Sorghinae</taxon>
        <taxon>Sorghum</taxon>
    </lineage>
</organism>
<dbReference type="ExpressionAtlas" id="O24344">
    <property type="expression patterns" value="baseline and differential"/>
</dbReference>
<feature type="transmembrane region" description="Helical" evidence="1">
    <location>
        <begin position="282"/>
        <end position="302"/>
    </location>
</feature>
<reference evidence="2" key="2">
    <citation type="submission" date="1997-09" db="EMBL/GenBank/DDBJ databases">
        <authorList>
            <person name="Sanan N."/>
            <person name="Aneeta A.A."/>
            <person name="Bhattacharya A."/>
            <person name="Sopory S.K."/>
        </authorList>
    </citation>
    <scope>NUCLEOTIDE SEQUENCE</scope>
    <source>
        <tissue evidence="2">Green leaves</tissue>
    </source>
</reference>
<reference evidence="2" key="1">
    <citation type="submission" date="1997-08" db="EMBL/GenBank/DDBJ databases">
        <authorList>
            <person name="Sopory S."/>
        </authorList>
    </citation>
    <scope>NUCLEOTIDE SEQUENCE</scope>
    <source>
        <tissue evidence="2">Green leaves</tissue>
    </source>
</reference>